<feature type="compositionally biased region" description="Polar residues" evidence="1">
    <location>
        <begin position="31"/>
        <end position="45"/>
    </location>
</feature>
<dbReference type="PANTHER" id="PTHR37848">
    <property type="entry name" value="EXPRESSED PROTEIN"/>
    <property type="match status" value="1"/>
</dbReference>
<feature type="region of interest" description="Disordered" evidence="1">
    <location>
        <begin position="566"/>
        <end position="616"/>
    </location>
</feature>
<keyword evidence="2" id="KW-1133">Transmembrane helix</keyword>
<feature type="transmembrane region" description="Helical" evidence="2">
    <location>
        <begin position="483"/>
        <end position="501"/>
    </location>
</feature>
<keyword evidence="4" id="KW-1185">Reference proteome</keyword>
<dbReference type="AlphaFoldDB" id="A0AAD5YPY5"/>
<feature type="region of interest" description="Disordered" evidence="1">
    <location>
        <begin position="31"/>
        <end position="141"/>
    </location>
</feature>
<gene>
    <name evidence="3" type="ORF">NP233_g12520</name>
</gene>
<dbReference type="PANTHER" id="PTHR37848:SF1">
    <property type="entry name" value="SUN DOMAIN-CONTAINING PROTEIN"/>
    <property type="match status" value="1"/>
</dbReference>
<keyword evidence="2" id="KW-0472">Membrane</keyword>
<organism evidence="3 4">
    <name type="scientific">Leucocoprinus birnbaumii</name>
    <dbReference type="NCBI Taxonomy" id="56174"/>
    <lineage>
        <taxon>Eukaryota</taxon>
        <taxon>Fungi</taxon>
        <taxon>Dikarya</taxon>
        <taxon>Basidiomycota</taxon>
        <taxon>Agaricomycotina</taxon>
        <taxon>Agaricomycetes</taxon>
        <taxon>Agaricomycetidae</taxon>
        <taxon>Agaricales</taxon>
        <taxon>Agaricineae</taxon>
        <taxon>Agaricaceae</taxon>
        <taxon>Leucocoprinus</taxon>
    </lineage>
</organism>
<feature type="region of interest" description="Disordered" evidence="1">
    <location>
        <begin position="202"/>
        <end position="227"/>
    </location>
</feature>
<evidence type="ECO:0000313" key="4">
    <source>
        <dbReference type="Proteomes" id="UP001213000"/>
    </source>
</evidence>
<feature type="compositionally biased region" description="Basic and acidic residues" evidence="1">
    <location>
        <begin position="93"/>
        <end position="109"/>
    </location>
</feature>
<evidence type="ECO:0000313" key="3">
    <source>
        <dbReference type="EMBL" id="KAJ3553990.1"/>
    </source>
</evidence>
<feature type="compositionally biased region" description="Basic residues" evidence="1">
    <location>
        <begin position="212"/>
        <end position="221"/>
    </location>
</feature>
<dbReference type="Proteomes" id="UP001213000">
    <property type="component" value="Unassembled WGS sequence"/>
</dbReference>
<feature type="region of interest" description="Disordered" evidence="1">
    <location>
        <begin position="680"/>
        <end position="709"/>
    </location>
</feature>
<feature type="compositionally biased region" description="Pro residues" evidence="1">
    <location>
        <begin position="243"/>
        <end position="258"/>
    </location>
</feature>
<evidence type="ECO:0000256" key="2">
    <source>
        <dbReference type="SAM" id="Phobius"/>
    </source>
</evidence>
<feature type="compositionally biased region" description="Polar residues" evidence="1">
    <location>
        <begin position="538"/>
        <end position="549"/>
    </location>
</feature>
<feature type="compositionally biased region" description="Low complexity" evidence="1">
    <location>
        <begin position="574"/>
        <end position="593"/>
    </location>
</feature>
<feature type="region of interest" description="Disordered" evidence="1">
    <location>
        <begin position="532"/>
        <end position="554"/>
    </location>
</feature>
<feature type="region of interest" description="Disordered" evidence="1">
    <location>
        <begin position="240"/>
        <end position="284"/>
    </location>
</feature>
<reference evidence="3" key="1">
    <citation type="submission" date="2022-07" db="EMBL/GenBank/DDBJ databases">
        <title>Genome Sequence of Leucocoprinus birnbaumii.</title>
        <authorList>
            <person name="Buettner E."/>
        </authorList>
    </citation>
    <scope>NUCLEOTIDE SEQUENCE</scope>
    <source>
        <strain evidence="3">VT141</strain>
    </source>
</reference>
<keyword evidence="2" id="KW-0812">Transmembrane</keyword>
<sequence length="709" mass="78065">MRALVESPARCAISKSIKDGKDEEHLEFFTTSIHSPDLSQESPPQSMIIDSLSPDKDIEAQRGTGPSMSGAQAALVDPSTSTSASGPMNHPYDYTRADDTANEGDRLLEDTSDSLPGTYPASNPLPTPGPQFQEPLGPPPEFTPYEAEWFEVGQGDVVSHDEHLNTDGEALYRFLLTQATQRPPGYRIRCQGSHNETRYRFVTGHDHGSHNNGHHHHHGRSNTRTESYTERVTDFDFYIDVTPPIPSQQTPPPQPLPPVDSKTRTGQPPSEEHHTNPNDDYAPIHWSVADNEPVYRGKMVEEIEAPVTSNTRGPIALPEGDLPLLAPSAHLHQSNSHTRKASRRERKDYAEWVKQRRRKGIPPWAFPQGVPDGQWAQAAIVTAASPSNMVTSDRSQLAARGVLKSSKTVREWADAYCSSPKLLKEFIYTKVLYGWDITQLETAIRSTISLAPYHGDIQVTFTPINSKIYVRPSNWLSRMLSNVWIKFVSILLLIYPFIWLFKRFNSKGGGKWEVCGGAYALKRWVPLDAPQHPPALNQGDSSPNGNNDLPSYDDIAGPSTLASPTITSTSVPFSPSTNPTSLGLLSSPSTSSPSPHPHLHANSLPQTRIIQTPSGPYKLIGQREGEWFRYWEPVILRAVITRYQSNTPLTLYSELHGRHATPGSALEGYHDAPMGANLPPGGGIIPGAPASSLDGYNSPYGSGPRNQPR</sequence>
<evidence type="ECO:0000256" key="1">
    <source>
        <dbReference type="SAM" id="MobiDB-lite"/>
    </source>
</evidence>
<name>A0AAD5YPY5_9AGAR</name>
<dbReference type="EMBL" id="JANIEX010001840">
    <property type="protein sequence ID" value="KAJ3553990.1"/>
    <property type="molecule type" value="Genomic_DNA"/>
</dbReference>
<proteinExistence type="predicted"/>
<accession>A0AAD5YPY5</accession>
<protein>
    <submittedName>
        <fullName evidence="3">Uncharacterized protein</fullName>
    </submittedName>
</protein>
<comment type="caution">
    <text evidence="3">The sequence shown here is derived from an EMBL/GenBank/DDBJ whole genome shotgun (WGS) entry which is preliminary data.</text>
</comment>